<sequence>MTEVSFMYTHLYGLSIILSIFIALVAAYTSIDLLEKVYTKKQYFTREFWAVVAAVTLGVGVWSMHFISMLGYNSHHHTQHAISPIILSIVFSILFSSLTLLIIMKSTSYLHSIFGSLSFGVGVSILHYAGLMSMHGGEAVDVFNITQVLVGLISGSILAFIGFRIFRTSIEGTNVTLSHKVVSSIFLAASYLAIHYIGMYHFHGHVTTTPHTPSNNSLIVYGITISVLFIFILVIITSYLDRRTVIHAKRMSELHANSLFDSNPNLVCTLDKDGLITKSNHVFSLVTGFSEKELQAQRYIDLFECAYFSAINQAMETSLEGSTAHYTATLRSKTGKELYVNVTHIPIKYRNRLLGINVIANDITEHEVMKRQLLSSEMTLKNTIQNIEGFVVKFKKIHGQFIHTYYRGELVDRIGLKEEEVLGKRMDEFLPKELALKKTTFYNEAWSGKTVHYEGEFNGLRYYMSLKPVMENGQTLEVVGSAINITDREMIKAKFLENEILYRSILTTMTEGVIVIDTEGKVITANEQAADLLHIPYAELIAMNLYQLNRDFIYENGAPFPNENFPCFVTLNTKKAQHNIIMGIRYNRQLSWLSINTEALFYKGRLSGSVITFSDITVSKQEQNQLKEKNAYLANLIENDPSGIIVINKERKIIYANKLFIKMFSLPISQKDLVGKATQDIIQQYGQIMPDLKGYSTAVEKTIMNQEIVLNEEIKLLDGRVLERDYIPIKDNESIDVHFWKFRDVTYQKQMEQSLRQAVKDAEEGIKAKTDFLSNISHELRTPLNSILGFAQLLLLENKPPLTGAQTSKVKRIKNSGVHLLNLINDILDLTRTYKADSSNFHMEEIELSGFAKQAARNMTPLLKEKELRLILHMNSDTQYYVHADPTRLRQVIMNLLTNAVKYNVDGGQISIDVFEQNEYIFVKIEDTGVGISLEDQPQIFDHFFRSSLVKDEVEGSGIGLALAKQLIEAMGGKITVTSESGKGSCFMISLPKQ</sequence>
<evidence type="ECO:0000256" key="2">
    <source>
        <dbReference type="ARBA" id="ARBA00012438"/>
    </source>
</evidence>
<dbReference type="Pfam" id="PF02518">
    <property type="entry name" value="HATPase_c"/>
    <property type="match status" value="1"/>
</dbReference>
<evidence type="ECO:0000256" key="6">
    <source>
        <dbReference type="ARBA" id="ARBA00022777"/>
    </source>
</evidence>
<keyword evidence="9" id="KW-0812">Transmembrane</keyword>
<feature type="transmembrane region" description="Helical" evidence="9">
    <location>
        <begin position="109"/>
        <end position="130"/>
    </location>
</feature>
<keyword evidence="3" id="KW-0597">Phosphoprotein</keyword>
<dbReference type="InterPro" id="IPR005330">
    <property type="entry name" value="MHYT_dom"/>
</dbReference>
<dbReference type="Gene3D" id="3.30.565.10">
    <property type="entry name" value="Histidine kinase-like ATPase, C-terminal domain"/>
    <property type="match status" value="1"/>
</dbReference>
<dbReference type="InterPro" id="IPR003594">
    <property type="entry name" value="HATPase_dom"/>
</dbReference>
<reference evidence="13" key="1">
    <citation type="submission" date="2023-10" db="EMBL/GenBank/DDBJ databases">
        <title>Screening of Alkalihalophilus pseudofirmusBZ-TG-HK211 and Its Alleviation of Salt Stress on Rapeseed Growth.</title>
        <authorList>
            <person name="Zhao B."/>
            <person name="Guo T."/>
        </authorList>
    </citation>
    <scope>NUCLEOTIDE SEQUENCE</scope>
    <source>
        <strain evidence="13">BZ-TG-HK211</strain>
    </source>
</reference>
<keyword evidence="8" id="KW-0902">Two-component regulatory system</keyword>
<keyword evidence="6" id="KW-0418">Kinase</keyword>
<dbReference type="Pfam" id="PF00989">
    <property type="entry name" value="PAS"/>
    <property type="match status" value="1"/>
</dbReference>
<dbReference type="Gene3D" id="1.10.287.130">
    <property type="match status" value="1"/>
</dbReference>
<evidence type="ECO:0000313" key="13">
    <source>
        <dbReference type="EMBL" id="MDV2883861.1"/>
    </source>
</evidence>
<dbReference type="Gene3D" id="3.30.450.20">
    <property type="entry name" value="PAS domain"/>
    <property type="match status" value="4"/>
</dbReference>
<dbReference type="GO" id="GO:0000155">
    <property type="term" value="F:phosphorelay sensor kinase activity"/>
    <property type="evidence" value="ECO:0007669"/>
    <property type="project" value="InterPro"/>
</dbReference>
<dbReference type="PROSITE" id="PS50924">
    <property type="entry name" value="MHYT"/>
    <property type="match status" value="1"/>
</dbReference>
<evidence type="ECO:0000259" key="11">
    <source>
        <dbReference type="PROSITE" id="PS50112"/>
    </source>
</evidence>
<name>A0AAJ2KV76_ALKPS</name>
<feature type="transmembrane region" description="Helical" evidence="9">
    <location>
        <begin position="218"/>
        <end position="240"/>
    </location>
</feature>
<gene>
    <name evidence="13" type="ORF">RYX45_01620</name>
</gene>
<dbReference type="SUPFAM" id="SSF55874">
    <property type="entry name" value="ATPase domain of HSP90 chaperone/DNA topoisomerase II/histidine kinase"/>
    <property type="match status" value="1"/>
</dbReference>
<dbReference type="AlphaFoldDB" id="A0AAJ2KV76"/>
<dbReference type="GO" id="GO:0006355">
    <property type="term" value="P:regulation of DNA-templated transcription"/>
    <property type="evidence" value="ECO:0007669"/>
    <property type="project" value="InterPro"/>
</dbReference>
<dbReference type="InterPro" id="IPR004358">
    <property type="entry name" value="Sig_transdc_His_kin-like_C"/>
</dbReference>
<dbReference type="Pfam" id="PF13188">
    <property type="entry name" value="PAS_8"/>
    <property type="match status" value="1"/>
</dbReference>
<dbReference type="CDD" id="cd00082">
    <property type="entry name" value="HisKA"/>
    <property type="match status" value="1"/>
</dbReference>
<evidence type="ECO:0000259" key="10">
    <source>
        <dbReference type="PROSITE" id="PS50109"/>
    </source>
</evidence>
<comment type="caution">
    <text evidence="13">The sequence shown here is derived from an EMBL/GenBank/DDBJ whole genome shotgun (WGS) entry which is preliminary data.</text>
</comment>
<feature type="transmembrane region" description="Helical" evidence="9">
    <location>
        <begin position="177"/>
        <end position="198"/>
    </location>
</feature>
<evidence type="ECO:0000256" key="3">
    <source>
        <dbReference type="ARBA" id="ARBA00022553"/>
    </source>
</evidence>
<feature type="transmembrane region" description="Helical" evidence="9">
    <location>
        <begin position="6"/>
        <end position="28"/>
    </location>
</feature>
<dbReference type="FunFam" id="3.30.565.10:FF:000037">
    <property type="entry name" value="Hybrid sensor histidine kinase/response regulator"/>
    <property type="match status" value="1"/>
</dbReference>
<dbReference type="Pfam" id="PF00512">
    <property type="entry name" value="HisKA"/>
    <property type="match status" value="1"/>
</dbReference>
<proteinExistence type="predicted"/>
<feature type="domain" description="MHYT" evidence="12">
    <location>
        <begin position="11"/>
        <end position="205"/>
    </location>
</feature>
<feature type="domain" description="PAS" evidence="11">
    <location>
        <begin position="498"/>
        <end position="548"/>
    </location>
</feature>
<dbReference type="GO" id="GO:0016020">
    <property type="term" value="C:membrane"/>
    <property type="evidence" value="ECO:0007669"/>
    <property type="project" value="UniProtKB-UniRule"/>
</dbReference>
<evidence type="ECO:0000313" key="14">
    <source>
        <dbReference type="Proteomes" id="UP001285636"/>
    </source>
</evidence>
<dbReference type="Pfam" id="PF03707">
    <property type="entry name" value="MHYT"/>
    <property type="match status" value="1"/>
</dbReference>
<accession>A0AAJ2KV76</accession>
<feature type="transmembrane region" description="Helical" evidence="9">
    <location>
        <begin position="81"/>
        <end position="102"/>
    </location>
</feature>
<dbReference type="RefSeq" id="WP_323465704.1">
    <property type="nucleotide sequence ID" value="NZ_CP144224.1"/>
</dbReference>
<keyword evidence="9" id="KW-0472">Membrane</keyword>
<dbReference type="InterPro" id="IPR036097">
    <property type="entry name" value="HisK_dim/P_sf"/>
</dbReference>
<keyword evidence="5" id="KW-0547">Nucleotide-binding</keyword>
<dbReference type="PRINTS" id="PR00344">
    <property type="entry name" value="BCTRLSENSOR"/>
</dbReference>
<feature type="transmembrane region" description="Helical" evidence="9">
    <location>
        <begin position="48"/>
        <end position="69"/>
    </location>
</feature>
<feature type="domain" description="Histidine kinase" evidence="10">
    <location>
        <begin position="775"/>
        <end position="994"/>
    </location>
</feature>
<keyword evidence="4" id="KW-0808">Transferase</keyword>
<feature type="transmembrane region" description="Helical" evidence="9">
    <location>
        <begin position="142"/>
        <end position="165"/>
    </location>
</feature>
<protein>
    <recommendedName>
        <fullName evidence="2">histidine kinase</fullName>
        <ecNumber evidence="2">2.7.13.3</ecNumber>
    </recommendedName>
</protein>
<evidence type="ECO:0000256" key="7">
    <source>
        <dbReference type="ARBA" id="ARBA00022840"/>
    </source>
</evidence>
<dbReference type="Proteomes" id="UP001285636">
    <property type="component" value="Unassembled WGS sequence"/>
</dbReference>
<dbReference type="NCBIfam" id="TIGR00229">
    <property type="entry name" value="sensory_box"/>
    <property type="match status" value="1"/>
</dbReference>
<dbReference type="SMART" id="SM00388">
    <property type="entry name" value="HisKA"/>
    <property type="match status" value="1"/>
</dbReference>
<dbReference type="PANTHER" id="PTHR43047">
    <property type="entry name" value="TWO-COMPONENT HISTIDINE PROTEIN KINASE"/>
    <property type="match status" value="1"/>
</dbReference>
<dbReference type="InterPro" id="IPR036890">
    <property type="entry name" value="HATPase_C_sf"/>
</dbReference>
<dbReference type="InterPro" id="IPR003661">
    <property type="entry name" value="HisK_dim/P_dom"/>
</dbReference>
<evidence type="ECO:0000256" key="9">
    <source>
        <dbReference type="PROSITE-ProRule" id="PRU00244"/>
    </source>
</evidence>
<dbReference type="SMART" id="SM00091">
    <property type="entry name" value="PAS"/>
    <property type="match status" value="3"/>
</dbReference>
<evidence type="ECO:0000256" key="1">
    <source>
        <dbReference type="ARBA" id="ARBA00000085"/>
    </source>
</evidence>
<evidence type="ECO:0000259" key="12">
    <source>
        <dbReference type="PROSITE" id="PS50924"/>
    </source>
</evidence>
<dbReference type="GO" id="GO:0005524">
    <property type="term" value="F:ATP binding"/>
    <property type="evidence" value="ECO:0007669"/>
    <property type="project" value="UniProtKB-KW"/>
</dbReference>
<dbReference type="InterPro" id="IPR000014">
    <property type="entry name" value="PAS"/>
</dbReference>
<keyword evidence="9" id="KW-1133">Transmembrane helix</keyword>
<dbReference type="PROSITE" id="PS50112">
    <property type="entry name" value="PAS"/>
    <property type="match status" value="2"/>
</dbReference>
<keyword evidence="7" id="KW-0067">ATP-binding</keyword>
<dbReference type="CDD" id="cd00130">
    <property type="entry name" value="PAS"/>
    <property type="match status" value="2"/>
</dbReference>
<dbReference type="SUPFAM" id="SSF55785">
    <property type="entry name" value="PYP-like sensor domain (PAS domain)"/>
    <property type="match status" value="4"/>
</dbReference>
<evidence type="ECO:0000256" key="4">
    <source>
        <dbReference type="ARBA" id="ARBA00022679"/>
    </source>
</evidence>
<dbReference type="SUPFAM" id="SSF47384">
    <property type="entry name" value="Homodimeric domain of signal transducing histidine kinase"/>
    <property type="match status" value="1"/>
</dbReference>
<evidence type="ECO:0000256" key="8">
    <source>
        <dbReference type="ARBA" id="ARBA00023012"/>
    </source>
</evidence>
<comment type="catalytic activity">
    <reaction evidence="1">
        <text>ATP + protein L-histidine = ADP + protein N-phospho-L-histidine.</text>
        <dbReference type="EC" id="2.7.13.3"/>
    </reaction>
</comment>
<dbReference type="PROSITE" id="PS50109">
    <property type="entry name" value="HIS_KIN"/>
    <property type="match status" value="1"/>
</dbReference>
<organism evidence="13 14">
    <name type="scientific">Alkalihalophilus pseudofirmus</name>
    <name type="common">Bacillus pseudofirmus</name>
    <dbReference type="NCBI Taxonomy" id="79885"/>
    <lineage>
        <taxon>Bacteria</taxon>
        <taxon>Bacillati</taxon>
        <taxon>Bacillota</taxon>
        <taxon>Bacilli</taxon>
        <taxon>Bacillales</taxon>
        <taxon>Bacillaceae</taxon>
        <taxon>Alkalihalophilus</taxon>
    </lineage>
</organism>
<dbReference type="InterPro" id="IPR035965">
    <property type="entry name" value="PAS-like_dom_sf"/>
</dbReference>
<dbReference type="EC" id="2.7.13.3" evidence="2"/>
<dbReference type="InterPro" id="IPR005467">
    <property type="entry name" value="His_kinase_dom"/>
</dbReference>
<dbReference type="InterPro" id="IPR013767">
    <property type="entry name" value="PAS_fold"/>
</dbReference>
<dbReference type="SMART" id="SM00387">
    <property type="entry name" value="HATPase_c"/>
    <property type="match status" value="1"/>
</dbReference>
<evidence type="ECO:0000256" key="5">
    <source>
        <dbReference type="ARBA" id="ARBA00022741"/>
    </source>
</evidence>
<dbReference type="EMBL" id="JAWJAY010000001">
    <property type="protein sequence ID" value="MDV2883861.1"/>
    <property type="molecule type" value="Genomic_DNA"/>
</dbReference>
<feature type="domain" description="PAS" evidence="11">
    <location>
        <begin position="252"/>
        <end position="322"/>
    </location>
</feature>
<dbReference type="Pfam" id="PF13426">
    <property type="entry name" value="PAS_9"/>
    <property type="match status" value="1"/>
</dbReference>